<proteinExistence type="predicted"/>
<keyword evidence="1" id="KW-0418">Kinase</keyword>
<keyword evidence="1" id="KW-0808">Transferase</keyword>
<keyword evidence="2" id="KW-1185">Reference proteome</keyword>
<dbReference type="EMBL" id="JBBKAI010000002">
    <property type="protein sequence ID" value="MEJ8661845.1"/>
    <property type="molecule type" value="Genomic_DNA"/>
</dbReference>
<gene>
    <name evidence="1" type="ORF">WKI58_35980</name>
</gene>
<sequence length="407" mass="43806">MQRTVAVKELPLGGGDGDGSWRALREARAIARVSHPSVIDIYDLVEFEDRLWIVMELVDGPSLSHHLDSVGPLPPSRVAEIGLQLLDALEAVHAVGALHRDVKPANVLLRGNGSVVLTDFGIAALTDGDSMTHTGEVMGSLDFIAPERLHGKPAGPPSDLFSLGVTLCVLVSGRSPFAQPAPAAVLHAVAYEEPDIPDWAGPLGTLIEGLLHNDPARRLSAADTADALRSMGTHEPGTLKHTLRAPTLPPPPRRRGLRWAAMSLAALLVAGGAITAFMMSRPPVQHADDATATQSAHPAQPDAVLQAPRDRNRYWVFSGSRYVVIEVADDGRTGKPVADPRPLSNWPSLEGFARIDAVMQAPDDPNRYWVFSGNQYVKIEITDDTHADKRILGPRPLGDWKDSFPRA</sequence>
<dbReference type="Proteomes" id="UP001375539">
    <property type="component" value="Unassembled WGS sequence"/>
</dbReference>
<organism evidence="1 2">
    <name type="scientific">Streptomyces pratisoli</name>
    <dbReference type="NCBI Taxonomy" id="3139917"/>
    <lineage>
        <taxon>Bacteria</taxon>
        <taxon>Bacillati</taxon>
        <taxon>Actinomycetota</taxon>
        <taxon>Actinomycetes</taxon>
        <taxon>Kitasatosporales</taxon>
        <taxon>Streptomycetaceae</taxon>
        <taxon>Streptomyces</taxon>
    </lineage>
</organism>
<accession>A0ACC6QU88</accession>
<evidence type="ECO:0000313" key="2">
    <source>
        <dbReference type="Proteomes" id="UP001375539"/>
    </source>
</evidence>
<evidence type="ECO:0000313" key="1">
    <source>
        <dbReference type="EMBL" id="MEJ8661845.1"/>
    </source>
</evidence>
<protein>
    <submittedName>
        <fullName evidence="1">Protein kinase</fullName>
    </submittedName>
</protein>
<name>A0ACC6QU88_9ACTN</name>
<reference evidence="1" key="1">
    <citation type="submission" date="2024-03" db="EMBL/GenBank/DDBJ databases">
        <title>Novel Streptomyces species of biotechnological and ecological value are a feature of Machair soil.</title>
        <authorList>
            <person name="Prole J.R."/>
            <person name="Goodfellow M."/>
            <person name="Allenby N."/>
            <person name="Ward A.C."/>
        </authorList>
    </citation>
    <scope>NUCLEOTIDE SEQUENCE</scope>
    <source>
        <strain evidence="1">MS1.AVA.4</strain>
    </source>
</reference>
<comment type="caution">
    <text evidence="1">The sequence shown here is derived from an EMBL/GenBank/DDBJ whole genome shotgun (WGS) entry which is preliminary data.</text>
</comment>